<dbReference type="GO" id="GO:0006935">
    <property type="term" value="P:chemotaxis"/>
    <property type="evidence" value="ECO:0007669"/>
    <property type="project" value="UniProtKB-UniRule"/>
</dbReference>
<keyword evidence="2 3" id="KW-0378">Hydrolase</keyword>
<dbReference type="PANTHER" id="PTHR35147:SF2">
    <property type="entry name" value="CHEMORECEPTOR GLUTAMINE DEAMIDASE CHED-RELATED"/>
    <property type="match status" value="1"/>
</dbReference>
<name>W0DXH1_9GAMM</name>
<dbReference type="Gene3D" id="3.30.1330.200">
    <property type="match status" value="1"/>
</dbReference>
<dbReference type="KEGG" id="tao:THIAE_07700"/>
<evidence type="ECO:0000256" key="3">
    <source>
        <dbReference type="HAMAP-Rule" id="MF_01440"/>
    </source>
</evidence>
<dbReference type="InterPro" id="IPR011324">
    <property type="entry name" value="Cytotoxic_necrot_fac-like_cat"/>
</dbReference>
<keyword evidence="1 3" id="KW-0145">Chemotaxis</keyword>
<dbReference type="OrthoDB" id="9807202at2"/>
<dbReference type="HAMAP" id="MF_01440">
    <property type="entry name" value="CheD"/>
    <property type="match status" value="1"/>
</dbReference>
<dbReference type="STRING" id="717772.THIAE_07700"/>
<organism evidence="4 5">
    <name type="scientific">Thiomicrospira aerophila AL3</name>
    <dbReference type="NCBI Taxonomy" id="717772"/>
    <lineage>
        <taxon>Bacteria</taxon>
        <taxon>Pseudomonadati</taxon>
        <taxon>Pseudomonadota</taxon>
        <taxon>Gammaproteobacteria</taxon>
        <taxon>Thiotrichales</taxon>
        <taxon>Piscirickettsiaceae</taxon>
        <taxon>Thiomicrospira</taxon>
    </lineage>
</organism>
<dbReference type="GO" id="GO:0050568">
    <property type="term" value="F:protein-glutamine glutaminase activity"/>
    <property type="evidence" value="ECO:0007669"/>
    <property type="project" value="UniProtKB-UniRule"/>
</dbReference>
<gene>
    <name evidence="3" type="primary">cheD</name>
    <name evidence="4" type="ORF">THIAE_07700</name>
</gene>
<dbReference type="CDD" id="cd16352">
    <property type="entry name" value="CheD"/>
    <property type="match status" value="1"/>
</dbReference>
<dbReference type="HOGENOM" id="CLU_087854_0_0_6"/>
<keyword evidence="5" id="KW-1185">Reference proteome</keyword>
<evidence type="ECO:0000256" key="1">
    <source>
        <dbReference type="ARBA" id="ARBA00022500"/>
    </source>
</evidence>
<dbReference type="NCBIfam" id="NF010013">
    <property type="entry name" value="PRK13487.1"/>
    <property type="match status" value="1"/>
</dbReference>
<comment type="function">
    <text evidence="3">Probably deamidates glutamine residues to glutamate on methyl-accepting chemotaxis receptors (MCPs), playing an important role in chemotaxis.</text>
</comment>
<dbReference type="InterPro" id="IPR005659">
    <property type="entry name" value="Chemorcpt_Glu_NH3ase_CheD"/>
</dbReference>
<dbReference type="InParanoid" id="W0DXH1"/>
<dbReference type="eggNOG" id="COG1871">
    <property type="taxonomic scope" value="Bacteria"/>
</dbReference>
<dbReference type="AlphaFoldDB" id="W0DXH1"/>
<comment type="catalytic activity">
    <reaction evidence="3">
        <text>L-glutaminyl-[protein] + H2O = L-glutamyl-[protein] + NH4(+)</text>
        <dbReference type="Rhea" id="RHEA:16441"/>
        <dbReference type="Rhea" id="RHEA-COMP:10207"/>
        <dbReference type="Rhea" id="RHEA-COMP:10208"/>
        <dbReference type="ChEBI" id="CHEBI:15377"/>
        <dbReference type="ChEBI" id="CHEBI:28938"/>
        <dbReference type="ChEBI" id="CHEBI:29973"/>
        <dbReference type="ChEBI" id="CHEBI:30011"/>
        <dbReference type="EC" id="3.5.1.44"/>
    </reaction>
</comment>
<evidence type="ECO:0000256" key="2">
    <source>
        <dbReference type="ARBA" id="ARBA00022801"/>
    </source>
</evidence>
<dbReference type="InterPro" id="IPR038592">
    <property type="entry name" value="CheD-like_sf"/>
</dbReference>
<evidence type="ECO:0000313" key="5">
    <source>
        <dbReference type="Proteomes" id="UP000005380"/>
    </source>
</evidence>
<protein>
    <recommendedName>
        <fullName evidence="3">Probable chemoreceptor glutamine deamidase CheD</fullName>
        <ecNumber evidence="3">3.5.1.44</ecNumber>
    </recommendedName>
</protein>
<proteinExistence type="inferred from homology"/>
<dbReference type="RefSeq" id="WP_006460626.1">
    <property type="nucleotide sequence ID" value="NZ_CP007030.1"/>
</dbReference>
<reference evidence="4 5" key="1">
    <citation type="submission" date="2013-12" db="EMBL/GenBank/DDBJ databases">
        <authorList>
            <consortium name="DOE Joint Genome Institute"/>
            <person name="Kappler U."/>
            <person name="Huntemann M."/>
            <person name="Han J."/>
            <person name="Chen A."/>
            <person name="Kyrpides N."/>
            <person name="Mavromatis K."/>
            <person name="Markowitz V."/>
            <person name="Palaniappan K."/>
            <person name="Ivanova N."/>
            <person name="Schaumberg A."/>
            <person name="Pati A."/>
            <person name="Liolios K."/>
            <person name="Nordberg H.P."/>
            <person name="Cantor M.N."/>
            <person name="Hua S.X."/>
            <person name="Woyke T."/>
        </authorList>
    </citation>
    <scope>NUCLEOTIDE SEQUENCE [LARGE SCALE GENOMIC DNA]</scope>
    <source>
        <strain evidence="5">AL2</strain>
    </source>
</reference>
<dbReference type="Proteomes" id="UP000005380">
    <property type="component" value="Chromosome"/>
</dbReference>
<sequence>MQKSIDPAEGIATIKILPGEFYVTQQQERIETVLGSCIAACVHDPVAKIGGMNHFMLPMDKSSANRNFELSDANRYGNYAMENMVNTLLRSGAKRERLEFKVFGGGRIMSSMTNIGWYNIGFVFDYIYTEGFKVISQDIGDVFPRKVIFYPADGRVRVRRLNPMHNESLFEQENQYVKTIDKKPVEGDVELF</sequence>
<comment type="similarity">
    <text evidence="3">Belongs to the CheD family.</text>
</comment>
<dbReference type="EMBL" id="CP007030">
    <property type="protein sequence ID" value="AHF01654.1"/>
    <property type="molecule type" value="Genomic_DNA"/>
</dbReference>
<dbReference type="SUPFAM" id="SSF64438">
    <property type="entry name" value="CNF1/YfiH-like putative cysteine hydrolases"/>
    <property type="match status" value="1"/>
</dbReference>
<evidence type="ECO:0000313" key="4">
    <source>
        <dbReference type="EMBL" id="AHF01654.1"/>
    </source>
</evidence>
<dbReference type="Pfam" id="PF03975">
    <property type="entry name" value="CheD"/>
    <property type="match status" value="1"/>
</dbReference>
<dbReference type="EC" id="3.5.1.44" evidence="3"/>
<dbReference type="PANTHER" id="PTHR35147">
    <property type="entry name" value="CHEMORECEPTOR GLUTAMINE DEAMIDASE CHED-RELATED"/>
    <property type="match status" value="1"/>
</dbReference>
<accession>W0DXH1</accession>